<evidence type="ECO:0000259" key="12">
    <source>
        <dbReference type="Pfam" id="PF00593"/>
    </source>
</evidence>
<dbReference type="GeneID" id="78570474"/>
<accession>A0A379F1E2</accession>
<evidence type="ECO:0000256" key="10">
    <source>
        <dbReference type="PROSITE-ProRule" id="PRU01360"/>
    </source>
</evidence>
<comment type="similarity">
    <text evidence="10 11">Belongs to the TonB-dependent receptor family.</text>
</comment>
<evidence type="ECO:0000256" key="2">
    <source>
        <dbReference type="ARBA" id="ARBA00022448"/>
    </source>
</evidence>
<dbReference type="InterPro" id="IPR012910">
    <property type="entry name" value="Plug_dom"/>
</dbReference>
<evidence type="ECO:0000259" key="13">
    <source>
        <dbReference type="Pfam" id="PF07715"/>
    </source>
</evidence>
<feature type="domain" description="TonB-dependent receptor plug" evidence="13">
    <location>
        <begin position="45"/>
        <end position="138"/>
    </location>
</feature>
<dbReference type="Gene3D" id="2.40.170.20">
    <property type="entry name" value="TonB-dependent receptor, beta-barrel domain"/>
    <property type="match status" value="1"/>
</dbReference>
<dbReference type="InterPro" id="IPR037066">
    <property type="entry name" value="Plug_dom_sf"/>
</dbReference>
<keyword evidence="7 10" id="KW-0472">Membrane</keyword>
<evidence type="ECO:0000256" key="6">
    <source>
        <dbReference type="ARBA" id="ARBA00023077"/>
    </source>
</evidence>
<keyword evidence="5" id="KW-0732">Signal</keyword>
<protein>
    <submittedName>
        <fullName evidence="14">Outer membrane cobalamin translocator</fullName>
    </submittedName>
</protein>
<keyword evidence="9 10" id="KW-0998">Cell outer membrane</keyword>
<evidence type="ECO:0000256" key="11">
    <source>
        <dbReference type="RuleBase" id="RU003357"/>
    </source>
</evidence>
<dbReference type="GO" id="GO:0015344">
    <property type="term" value="F:siderophore uptake transmembrane transporter activity"/>
    <property type="evidence" value="ECO:0007669"/>
    <property type="project" value="TreeGrafter"/>
</dbReference>
<dbReference type="AlphaFoldDB" id="A0A379F1E2"/>
<evidence type="ECO:0000313" key="15">
    <source>
        <dbReference type="Proteomes" id="UP000254235"/>
    </source>
</evidence>
<dbReference type="PANTHER" id="PTHR30069:SF29">
    <property type="entry name" value="HEMOGLOBIN AND HEMOGLOBIN-HAPTOGLOBIN-BINDING PROTEIN 1-RELATED"/>
    <property type="match status" value="1"/>
</dbReference>
<keyword evidence="3 10" id="KW-1134">Transmembrane beta strand</keyword>
<keyword evidence="6 11" id="KW-0798">TonB box</keyword>
<evidence type="ECO:0000256" key="3">
    <source>
        <dbReference type="ARBA" id="ARBA00022452"/>
    </source>
</evidence>
<comment type="subcellular location">
    <subcellularLocation>
        <location evidence="1 10">Cell outer membrane</location>
        <topology evidence="1 10">Multi-pass membrane protein</topology>
    </subcellularLocation>
</comment>
<organism evidence="14 15">
    <name type="scientific">Prevotella pallens</name>
    <dbReference type="NCBI Taxonomy" id="60133"/>
    <lineage>
        <taxon>Bacteria</taxon>
        <taxon>Pseudomonadati</taxon>
        <taxon>Bacteroidota</taxon>
        <taxon>Bacteroidia</taxon>
        <taxon>Bacteroidales</taxon>
        <taxon>Prevotellaceae</taxon>
        <taxon>Prevotella</taxon>
    </lineage>
</organism>
<feature type="domain" description="TonB-dependent receptor-like beta-barrel" evidence="12">
    <location>
        <begin position="409"/>
        <end position="651"/>
    </location>
</feature>
<dbReference type="PANTHER" id="PTHR30069">
    <property type="entry name" value="TONB-DEPENDENT OUTER MEMBRANE RECEPTOR"/>
    <property type="match status" value="1"/>
</dbReference>
<reference evidence="14 15" key="1">
    <citation type="submission" date="2018-06" db="EMBL/GenBank/DDBJ databases">
        <authorList>
            <consortium name="Pathogen Informatics"/>
            <person name="Doyle S."/>
        </authorList>
    </citation>
    <scope>NUCLEOTIDE SEQUENCE [LARGE SCALE GENOMIC DNA]</scope>
    <source>
        <strain evidence="14 15">NCTC13043</strain>
    </source>
</reference>
<proteinExistence type="inferred from homology"/>
<dbReference type="PROSITE" id="PS52016">
    <property type="entry name" value="TONB_DEPENDENT_REC_3"/>
    <property type="match status" value="1"/>
</dbReference>
<evidence type="ECO:0000256" key="4">
    <source>
        <dbReference type="ARBA" id="ARBA00022692"/>
    </source>
</evidence>
<dbReference type="GO" id="GO:0009279">
    <property type="term" value="C:cell outer membrane"/>
    <property type="evidence" value="ECO:0007669"/>
    <property type="project" value="UniProtKB-SubCell"/>
</dbReference>
<dbReference type="Pfam" id="PF07715">
    <property type="entry name" value="Plug"/>
    <property type="match status" value="1"/>
</dbReference>
<dbReference type="InterPro" id="IPR000531">
    <property type="entry name" value="Beta-barrel_TonB"/>
</dbReference>
<dbReference type="Gene3D" id="2.170.130.10">
    <property type="entry name" value="TonB-dependent receptor, plug domain"/>
    <property type="match status" value="1"/>
</dbReference>
<keyword evidence="4 10" id="KW-0812">Transmembrane</keyword>
<dbReference type="SUPFAM" id="SSF56935">
    <property type="entry name" value="Porins"/>
    <property type="match status" value="1"/>
</dbReference>
<dbReference type="Proteomes" id="UP000254235">
    <property type="component" value="Unassembled WGS sequence"/>
</dbReference>
<evidence type="ECO:0000256" key="1">
    <source>
        <dbReference type="ARBA" id="ARBA00004571"/>
    </source>
</evidence>
<evidence type="ECO:0000256" key="8">
    <source>
        <dbReference type="ARBA" id="ARBA00023170"/>
    </source>
</evidence>
<evidence type="ECO:0000313" key="14">
    <source>
        <dbReference type="EMBL" id="SUC12164.1"/>
    </source>
</evidence>
<name>A0A379F1E2_9BACT</name>
<dbReference type="InterPro" id="IPR036942">
    <property type="entry name" value="Beta-barrel_TonB_sf"/>
</dbReference>
<evidence type="ECO:0000256" key="7">
    <source>
        <dbReference type="ARBA" id="ARBA00023136"/>
    </source>
</evidence>
<dbReference type="RefSeq" id="WP_115083064.1">
    <property type="nucleotide sequence ID" value="NZ_UGTP01000001.1"/>
</dbReference>
<keyword evidence="2 10" id="KW-0813">Transport</keyword>
<dbReference type="OrthoDB" id="9762903at2"/>
<dbReference type="InterPro" id="IPR039426">
    <property type="entry name" value="TonB-dep_rcpt-like"/>
</dbReference>
<gene>
    <name evidence="14" type="primary">btuB_2</name>
    <name evidence="14" type="ORF">NCTC13043_00759</name>
</gene>
<dbReference type="EMBL" id="UGTP01000001">
    <property type="protein sequence ID" value="SUC12164.1"/>
    <property type="molecule type" value="Genomic_DNA"/>
</dbReference>
<evidence type="ECO:0000256" key="5">
    <source>
        <dbReference type="ARBA" id="ARBA00022729"/>
    </source>
</evidence>
<dbReference type="Pfam" id="PF00593">
    <property type="entry name" value="TonB_dep_Rec_b-barrel"/>
    <property type="match status" value="1"/>
</dbReference>
<sequence length="677" mass="77233">MRLLSLTLLLALGVGTKAETTQKDSIQTIKGVEITARLTQREIVPAQSLKNADLQRLNSQSVADALRYFSGIQLKDYGGVGGIKTVDIRSMGTHHLGIFYDGIELGNAQNGQIDLGQFSLDNIDEISLYNGQKSAIFQPASDFGNAGSVYIRTRKPRFTDGKNYNVKLKAKYGSSDLVRLSALWEQRLSSAVSTSLNAEHLTSSGKYKFNYRRVTPSGVVAYDTTAVRQNGDIRADRIDFNVNGILQRGYWNTKVYFYNSQRGIPGAIVNNVWRRGERQSDLNFFVQNRFQKDITDRFSTQWLAKYAFYRTHYVNKDTTQLPADNRFWQQEFYLSSANAYEILPNWSISASYDFRWNKLNADTYRFVFPTRFSNMISLATAFEARFIRIQGSVLASFIHDKLHPTTRLMPGMKATDNITKFTPALFIDFPIIDKATNGASTKLSVRTFAKRSFRMPTFNDLYYTDLGNSNLKPESATQYDLGVVFNKQYNGHLLKNVQFQADGYYNTIHDKIIAYPKGQQFRWTMLNLGRVHITGIDVMGAIALQPINDLVVTARLQYTYQDARDVTNASDVFYKDQIPYIPYNSGSAIVNLAYHNWTFNYSFIYSGKRYNQQENIPNNYMQPWYTSDVSLQYDFKAFGTKCRAMLEVNNILNQKYDVILNYPMPGINGLVGLQVEL</sequence>
<dbReference type="GO" id="GO:0044718">
    <property type="term" value="P:siderophore transmembrane transport"/>
    <property type="evidence" value="ECO:0007669"/>
    <property type="project" value="TreeGrafter"/>
</dbReference>
<evidence type="ECO:0000256" key="9">
    <source>
        <dbReference type="ARBA" id="ARBA00023237"/>
    </source>
</evidence>
<keyword evidence="8" id="KW-0675">Receptor</keyword>